<dbReference type="EMBL" id="DVJI01000009">
    <property type="protein sequence ID" value="HIS70754.1"/>
    <property type="molecule type" value="Genomic_DNA"/>
</dbReference>
<reference evidence="1" key="2">
    <citation type="journal article" date="2021" name="PeerJ">
        <title>Extensive microbial diversity within the chicken gut microbiome revealed by metagenomics and culture.</title>
        <authorList>
            <person name="Gilroy R."/>
            <person name="Ravi A."/>
            <person name="Getino M."/>
            <person name="Pursley I."/>
            <person name="Horton D.L."/>
            <person name="Alikhan N.F."/>
            <person name="Baker D."/>
            <person name="Gharbi K."/>
            <person name="Hall N."/>
            <person name="Watson M."/>
            <person name="Adriaenssens E.M."/>
            <person name="Foster-Nyarko E."/>
            <person name="Jarju S."/>
            <person name="Secka A."/>
            <person name="Antonio M."/>
            <person name="Oren A."/>
            <person name="Chaudhuri R.R."/>
            <person name="La Ragione R."/>
            <person name="Hildebrand F."/>
            <person name="Pallen M.J."/>
        </authorList>
    </citation>
    <scope>NUCLEOTIDE SEQUENCE</scope>
    <source>
        <strain evidence="1">ChiGjej3B3-5194</strain>
    </source>
</reference>
<evidence type="ECO:0000313" key="2">
    <source>
        <dbReference type="Proteomes" id="UP000886742"/>
    </source>
</evidence>
<protein>
    <submittedName>
        <fullName evidence="1">Uncharacterized protein</fullName>
    </submittedName>
</protein>
<dbReference type="Proteomes" id="UP000886742">
    <property type="component" value="Unassembled WGS sequence"/>
</dbReference>
<proteinExistence type="predicted"/>
<accession>A0A9D1FFJ2</accession>
<gene>
    <name evidence="1" type="ORF">IAD02_02065</name>
</gene>
<reference evidence="1" key="1">
    <citation type="submission" date="2020-10" db="EMBL/GenBank/DDBJ databases">
        <authorList>
            <person name="Gilroy R."/>
        </authorList>
    </citation>
    <scope>NUCLEOTIDE SEQUENCE</scope>
    <source>
        <strain evidence="1">ChiGjej3B3-5194</strain>
    </source>
</reference>
<dbReference type="AlphaFoldDB" id="A0A9D1FFJ2"/>
<evidence type="ECO:0000313" key="1">
    <source>
        <dbReference type="EMBL" id="HIS70754.1"/>
    </source>
</evidence>
<name>A0A9D1FFJ2_9PROT</name>
<comment type="caution">
    <text evidence="1">The sequence shown here is derived from an EMBL/GenBank/DDBJ whole genome shotgun (WGS) entry which is preliminary data.</text>
</comment>
<organism evidence="1 2">
    <name type="scientific">Candidatus Enterousia intestinigallinarum</name>
    <dbReference type="NCBI Taxonomy" id="2840790"/>
    <lineage>
        <taxon>Bacteria</taxon>
        <taxon>Pseudomonadati</taxon>
        <taxon>Pseudomonadota</taxon>
        <taxon>Alphaproteobacteria</taxon>
        <taxon>Candidatus Enterousia</taxon>
    </lineage>
</organism>
<sequence length="134" mass="15567">MKILQTIKDYFAPAYSVKYANPVEDVKILSAIGREALFLTARNGKNYFYYFPGTENNLSLAKYLLVRNGISAKTHITTYHYKKEPCLRVLAKSLGKNTPARRFVDSIDVYQARHYTEINERLEIIRQQMQGRVK</sequence>